<proteinExistence type="predicted"/>
<organism evidence="1 2">
    <name type="scientific">Auriscalpium vulgare</name>
    <dbReference type="NCBI Taxonomy" id="40419"/>
    <lineage>
        <taxon>Eukaryota</taxon>
        <taxon>Fungi</taxon>
        <taxon>Dikarya</taxon>
        <taxon>Basidiomycota</taxon>
        <taxon>Agaricomycotina</taxon>
        <taxon>Agaricomycetes</taxon>
        <taxon>Russulales</taxon>
        <taxon>Auriscalpiaceae</taxon>
        <taxon>Auriscalpium</taxon>
    </lineage>
</organism>
<feature type="non-terminal residue" evidence="1">
    <location>
        <position position="1"/>
    </location>
</feature>
<sequence length="61" mass="7455">TNVLNLEHLRLYRPSDPEFGHRTVLPDTRLEKPASEEYQVEKIVGHRYDKQKKQMMYLIRW</sequence>
<comment type="caution">
    <text evidence="1">The sequence shown here is derived from an EMBL/GenBank/DDBJ whole genome shotgun (WGS) entry which is preliminary data.</text>
</comment>
<keyword evidence="2" id="KW-1185">Reference proteome</keyword>
<protein>
    <submittedName>
        <fullName evidence="1">Uncharacterized protein</fullName>
    </submittedName>
</protein>
<feature type="non-terminal residue" evidence="1">
    <location>
        <position position="61"/>
    </location>
</feature>
<dbReference type="EMBL" id="MU276467">
    <property type="protein sequence ID" value="KAI0038552.1"/>
    <property type="molecule type" value="Genomic_DNA"/>
</dbReference>
<dbReference type="Proteomes" id="UP000814033">
    <property type="component" value="Unassembled WGS sequence"/>
</dbReference>
<reference evidence="1" key="2">
    <citation type="journal article" date="2022" name="New Phytol.">
        <title>Evolutionary transition to the ectomycorrhizal habit in the genomes of a hyperdiverse lineage of mushroom-forming fungi.</title>
        <authorList>
            <person name="Looney B."/>
            <person name="Miyauchi S."/>
            <person name="Morin E."/>
            <person name="Drula E."/>
            <person name="Courty P.E."/>
            <person name="Kohler A."/>
            <person name="Kuo A."/>
            <person name="LaButti K."/>
            <person name="Pangilinan J."/>
            <person name="Lipzen A."/>
            <person name="Riley R."/>
            <person name="Andreopoulos W."/>
            <person name="He G."/>
            <person name="Johnson J."/>
            <person name="Nolan M."/>
            <person name="Tritt A."/>
            <person name="Barry K.W."/>
            <person name="Grigoriev I.V."/>
            <person name="Nagy L.G."/>
            <person name="Hibbett D."/>
            <person name="Henrissat B."/>
            <person name="Matheny P.B."/>
            <person name="Labbe J."/>
            <person name="Martin F.M."/>
        </authorList>
    </citation>
    <scope>NUCLEOTIDE SEQUENCE</scope>
    <source>
        <strain evidence="1">FP105234-sp</strain>
    </source>
</reference>
<evidence type="ECO:0000313" key="2">
    <source>
        <dbReference type="Proteomes" id="UP000814033"/>
    </source>
</evidence>
<evidence type="ECO:0000313" key="1">
    <source>
        <dbReference type="EMBL" id="KAI0038552.1"/>
    </source>
</evidence>
<accession>A0ACB8R3T5</accession>
<name>A0ACB8R3T5_9AGAM</name>
<reference evidence="1" key="1">
    <citation type="submission" date="2021-02" db="EMBL/GenBank/DDBJ databases">
        <authorList>
            <consortium name="DOE Joint Genome Institute"/>
            <person name="Ahrendt S."/>
            <person name="Looney B.P."/>
            <person name="Miyauchi S."/>
            <person name="Morin E."/>
            <person name="Drula E."/>
            <person name="Courty P.E."/>
            <person name="Chicoki N."/>
            <person name="Fauchery L."/>
            <person name="Kohler A."/>
            <person name="Kuo A."/>
            <person name="Labutti K."/>
            <person name="Pangilinan J."/>
            <person name="Lipzen A."/>
            <person name="Riley R."/>
            <person name="Andreopoulos W."/>
            <person name="He G."/>
            <person name="Johnson J."/>
            <person name="Barry K.W."/>
            <person name="Grigoriev I.V."/>
            <person name="Nagy L."/>
            <person name="Hibbett D."/>
            <person name="Henrissat B."/>
            <person name="Matheny P.B."/>
            <person name="Labbe J."/>
            <person name="Martin F."/>
        </authorList>
    </citation>
    <scope>NUCLEOTIDE SEQUENCE</scope>
    <source>
        <strain evidence="1">FP105234-sp</strain>
    </source>
</reference>
<gene>
    <name evidence="1" type="ORF">FA95DRAFT_1451113</name>
</gene>